<dbReference type="InterPro" id="IPR014729">
    <property type="entry name" value="Rossmann-like_a/b/a_fold"/>
</dbReference>
<accession>A0AAD3X716</accession>
<reference evidence="3 4" key="1">
    <citation type="submission" date="2019-09" db="EMBL/GenBank/DDBJ databases">
        <title>Whole genome sequencing of Microbacterium maritypicum.</title>
        <authorList>
            <person name="Lenchi N."/>
        </authorList>
    </citation>
    <scope>NUCLEOTIDE SEQUENCE [LARGE SCALE GENOMIC DNA]</scope>
    <source>
        <strain evidence="3 4">DSM 12512</strain>
    </source>
</reference>
<sequence length="163" mass="16865">MTDIVEPLPIVVGVDGSAASVEALSYAARIAAALDVPLAAVTTWTYPVMLDPFDPGTEWSPKMDAQRCLLDAVRAAFQGSPPEHFSQSVVPGRAAEVLIEQSDRASMLVVGSRGHGGFAGLLLGSVSAACAAHARCPVLVVHTPMPPAVTSEAPRASTPPGRR</sequence>
<comment type="caution">
    <text evidence="3">The sequence shown here is derived from an EMBL/GenBank/DDBJ whole genome shotgun (WGS) entry which is preliminary data.</text>
</comment>
<gene>
    <name evidence="3" type="ORF">F6W70_08325</name>
</gene>
<organism evidence="3 4">
    <name type="scientific">Microbacterium maritypicum</name>
    <name type="common">Microbacterium liquefaciens</name>
    <dbReference type="NCBI Taxonomy" id="33918"/>
    <lineage>
        <taxon>Bacteria</taxon>
        <taxon>Bacillati</taxon>
        <taxon>Actinomycetota</taxon>
        <taxon>Actinomycetes</taxon>
        <taxon>Micrococcales</taxon>
        <taxon>Microbacteriaceae</taxon>
        <taxon>Microbacterium</taxon>
    </lineage>
</organism>
<protein>
    <submittedName>
        <fullName evidence="3">Universal stress protein</fullName>
    </submittedName>
</protein>
<dbReference type="Pfam" id="PF00582">
    <property type="entry name" value="Usp"/>
    <property type="match status" value="1"/>
</dbReference>
<dbReference type="AlphaFoldDB" id="A0AAD3X716"/>
<evidence type="ECO:0000313" key="3">
    <source>
        <dbReference type="EMBL" id="KAB1887385.1"/>
    </source>
</evidence>
<comment type="similarity">
    <text evidence="1">Belongs to the universal stress protein A family.</text>
</comment>
<dbReference type="RefSeq" id="WP_151486370.1">
    <property type="nucleotide sequence ID" value="NZ_BAAAIN010000002.1"/>
</dbReference>
<dbReference type="PANTHER" id="PTHR46553">
    <property type="entry name" value="ADENINE NUCLEOTIDE ALPHA HYDROLASES-LIKE SUPERFAMILY PROTEIN"/>
    <property type="match status" value="1"/>
</dbReference>
<feature type="domain" description="UspA" evidence="2">
    <location>
        <begin position="10"/>
        <end position="142"/>
    </location>
</feature>
<dbReference type="InterPro" id="IPR006016">
    <property type="entry name" value="UspA"/>
</dbReference>
<evidence type="ECO:0000313" key="4">
    <source>
        <dbReference type="Proteomes" id="UP000436027"/>
    </source>
</evidence>
<name>A0AAD3X716_MICMQ</name>
<dbReference type="Proteomes" id="UP000436027">
    <property type="component" value="Unassembled WGS sequence"/>
</dbReference>
<dbReference type="PANTHER" id="PTHR46553:SF3">
    <property type="entry name" value="ADENINE NUCLEOTIDE ALPHA HYDROLASES-LIKE SUPERFAMILY PROTEIN"/>
    <property type="match status" value="1"/>
</dbReference>
<dbReference type="InterPro" id="IPR006015">
    <property type="entry name" value="Universal_stress_UspA"/>
</dbReference>
<evidence type="ECO:0000259" key="2">
    <source>
        <dbReference type="Pfam" id="PF00582"/>
    </source>
</evidence>
<dbReference type="EMBL" id="WAAQ01000001">
    <property type="protein sequence ID" value="KAB1887385.1"/>
    <property type="molecule type" value="Genomic_DNA"/>
</dbReference>
<evidence type="ECO:0000256" key="1">
    <source>
        <dbReference type="ARBA" id="ARBA00008791"/>
    </source>
</evidence>
<dbReference type="Gene3D" id="3.40.50.620">
    <property type="entry name" value="HUPs"/>
    <property type="match status" value="1"/>
</dbReference>
<dbReference type="SUPFAM" id="SSF52402">
    <property type="entry name" value="Adenine nucleotide alpha hydrolases-like"/>
    <property type="match status" value="1"/>
</dbReference>
<dbReference type="PRINTS" id="PR01438">
    <property type="entry name" value="UNVRSLSTRESS"/>
</dbReference>
<proteinExistence type="inferred from homology"/>